<evidence type="ECO:0000256" key="12">
    <source>
        <dbReference type="SAM" id="Coils"/>
    </source>
</evidence>
<feature type="binding site" evidence="10">
    <location>
        <begin position="8"/>
        <end position="13"/>
    </location>
    <ligand>
        <name>substrate</name>
    </ligand>
</feature>
<dbReference type="GO" id="GO:0017111">
    <property type="term" value="F:ribonucleoside triphosphate phosphatase activity"/>
    <property type="evidence" value="ECO:0007669"/>
    <property type="project" value="InterPro"/>
</dbReference>
<comment type="cofactor">
    <cofactor evidence="10">
        <name>Mg(2+)</name>
        <dbReference type="ChEBI" id="CHEBI:18420"/>
    </cofactor>
    <text evidence="10">Binds 1 Mg(2+) ion per subunit.</text>
</comment>
<dbReference type="PANTHER" id="PTHR11067:SF9">
    <property type="entry name" value="INOSINE TRIPHOSPHATE PYROPHOSPHATASE"/>
    <property type="match status" value="1"/>
</dbReference>
<protein>
    <recommendedName>
        <fullName evidence="10">dITP/XTP pyrophosphatase</fullName>
        <ecNumber evidence="10">3.6.1.66</ecNumber>
    </recommendedName>
    <alternativeName>
        <fullName evidence="10">Non-canonical purine NTP pyrophosphatase</fullName>
    </alternativeName>
    <alternativeName>
        <fullName evidence="10">Non-standard purine NTP pyrophosphatase</fullName>
    </alternativeName>
    <alternativeName>
        <fullName evidence="10">Nucleoside-triphosphate diphosphatase</fullName>
    </alternativeName>
    <alternativeName>
        <fullName evidence="10">Nucleoside-triphosphate pyrophosphatase</fullName>
        <shortName evidence="10">NTPase</shortName>
    </alternativeName>
</protein>
<dbReference type="Proteomes" id="UP000095209">
    <property type="component" value="Unassembled WGS sequence"/>
</dbReference>
<evidence type="ECO:0000256" key="7">
    <source>
        <dbReference type="ARBA" id="ARBA00023080"/>
    </source>
</evidence>
<comment type="caution">
    <text evidence="13">The sequence shown here is derived from an EMBL/GenBank/DDBJ whole genome shotgun (WGS) entry which is preliminary data.</text>
</comment>
<keyword evidence="5 10" id="KW-0378">Hydrolase</keyword>
<reference evidence="13 14" key="1">
    <citation type="submission" date="2016-08" db="EMBL/GenBank/DDBJ databases">
        <title>Genome of Bacillus solimangrovi GH2-4.</title>
        <authorList>
            <person name="Lim S."/>
            <person name="Kim B.-C."/>
        </authorList>
    </citation>
    <scope>NUCLEOTIDE SEQUENCE [LARGE SCALE GENOMIC DNA]</scope>
    <source>
        <strain evidence="13 14">GH2-4</strain>
    </source>
</reference>
<sequence>MGKIIVATKNVGKVRDFAYLLAGKGIEVTSLLDYKDIPDVVEDGETFADNARKKAEEIAERLQIPVIADDSGLIVDALDGRPGVYSARYAGEHKSDEANLLKVLEEMNGVPSEKRTARFFCALAVAIPNKDTIIVEGTCEGMITKEQQGNQGFGYDPIFFIPSKEKTMAQLTKEEKNQISHRANALKKLKELLRNNELLVTRVERL</sequence>
<dbReference type="NCBIfam" id="TIGR00042">
    <property type="entry name" value="RdgB/HAM1 family non-canonical purine NTP pyrophosphatase"/>
    <property type="match status" value="1"/>
</dbReference>
<keyword evidence="3 10" id="KW-0479">Metal-binding</keyword>
<feature type="binding site" evidence="10">
    <location>
        <position position="71"/>
    </location>
    <ligand>
        <name>substrate</name>
    </ligand>
</feature>
<gene>
    <name evidence="13" type="ORF">BFG57_17555</name>
</gene>
<dbReference type="GO" id="GO:0000166">
    <property type="term" value="F:nucleotide binding"/>
    <property type="evidence" value="ECO:0007669"/>
    <property type="project" value="UniProtKB-KW"/>
</dbReference>
<feature type="binding site" evidence="10">
    <location>
        <begin position="181"/>
        <end position="182"/>
    </location>
    <ligand>
        <name>substrate</name>
    </ligand>
</feature>
<dbReference type="RefSeq" id="WP_069718030.1">
    <property type="nucleotide sequence ID" value="NZ_MJEH01000042.1"/>
</dbReference>
<dbReference type="Pfam" id="PF01725">
    <property type="entry name" value="Ham1p_like"/>
    <property type="match status" value="1"/>
</dbReference>
<evidence type="ECO:0000256" key="6">
    <source>
        <dbReference type="ARBA" id="ARBA00022842"/>
    </source>
</evidence>
<evidence type="ECO:0000256" key="8">
    <source>
        <dbReference type="ARBA" id="ARBA00051875"/>
    </source>
</evidence>
<comment type="caution">
    <text evidence="10">Lacks conserved residue(s) required for the propagation of feature annotation.</text>
</comment>
<keyword evidence="6 10" id="KW-0460">Magnesium</keyword>
<dbReference type="GO" id="GO:0036220">
    <property type="term" value="F:ITP diphosphatase activity"/>
    <property type="evidence" value="ECO:0007669"/>
    <property type="project" value="UniProtKB-UniRule"/>
</dbReference>
<dbReference type="GO" id="GO:0036222">
    <property type="term" value="F:XTP diphosphatase activity"/>
    <property type="evidence" value="ECO:0007669"/>
    <property type="project" value="UniProtKB-UniRule"/>
</dbReference>
<accession>A0A1E5LCZ7</accession>
<dbReference type="STRING" id="1305675.BFG57_17555"/>
<evidence type="ECO:0000256" key="1">
    <source>
        <dbReference type="ARBA" id="ARBA00008023"/>
    </source>
</evidence>
<dbReference type="GO" id="GO:0005829">
    <property type="term" value="C:cytosol"/>
    <property type="evidence" value="ECO:0007669"/>
    <property type="project" value="TreeGrafter"/>
</dbReference>
<dbReference type="GO" id="GO:0009146">
    <property type="term" value="P:purine nucleoside triphosphate catabolic process"/>
    <property type="evidence" value="ECO:0007669"/>
    <property type="project" value="UniProtKB-UniRule"/>
</dbReference>
<comment type="function">
    <text evidence="10">Pyrophosphatase that catalyzes the hydrolysis of nucleoside triphosphates to their monophosphate derivatives, with a high preference for the non-canonical purine nucleotides XTP (xanthosine triphosphate), dITP (deoxyinosine triphosphate) and ITP. Seems to function as a house-cleaning enzyme that removes non-canonical purine nucleotides from the nucleotide pool, thus preventing their incorporation into DNA/RNA and avoiding chromosomal lesions.</text>
</comment>
<organism evidence="13 14">
    <name type="scientific">Bacillus solimangrovi</name>
    <dbReference type="NCBI Taxonomy" id="1305675"/>
    <lineage>
        <taxon>Bacteria</taxon>
        <taxon>Bacillati</taxon>
        <taxon>Bacillota</taxon>
        <taxon>Bacilli</taxon>
        <taxon>Bacillales</taxon>
        <taxon>Bacillaceae</taxon>
        <taxon>Bacillus</taxon>
    </lineage>
</organism>
<proteinExistence type="inferred from homology"/>
<keyword evidence="7 10" id="KW-0546">Nucleotide metabolism</keyword>
<dbReference type="CDD" id="cd00515">
    <property type="entry name" value="HAM1"/>
    <property type="match status" value="1"/>
</dbReference>
<keyword evidence="12" id="KW-0175">Coiled coil</keyword>
<dbReference type="EMBL" id="MJEH01000042">
    <property type="protein sequence ID" value="OEH91943.1"/>
    <property type="molecule type" value="Genomic_DNA"/>
</dbReference>
<dbReference type="GO" id="GO:0046872">
    <property type="term" value="F:metal ion binding"/>
    <property type="evidence" value="ECO:0007669"/>
    <property type="project" value="UniProtKB-KW"/>
</dbReference>
<dbReference type="InterPro" id="IPR002637">
    <property type="entry name" value="RdgB/HAM1"/>
</dbReference>
<evidence type="ECO:0000256" key="4">
    <source>
        <dbReference type="ARBA" id="ARBA00022741"/>
    </source>
</evidence>
<evidence type="ECO:0000256" key="5">
    <source>
        <dbReference type="ARBA" id="ARBA00022801"/>
    </source>
</evidence>
<feature type="coiled-coil region" evidence="12">
    <location>
        <begin position="176"/>
        <end position="206"/>
    </location>
</feature>
<keyword evidence="14" id="KW-1185">Reference proteome</keyword>
<name>A0A1E5LCZ7_9BACI</name>
<dbReference type="InterPro" id="IPR029001">
    <property type="entry name" value="ITPase-like_fam"/>
</dbReference>
<evidence type="ECO:0000256" key="10">
    <source>
        <dbReference type="HAMAP-Rule" id="MF_01405"/>
    </source>
</evidence>
<feature type="binding site" evidence="10">
    <location>
        <position position="70"/>
    </location>
    <ligand>
        <name>Mg(2+)</name>
        <dbReference type="ChEBI" id="CHEBI:18420"/>
    </ligand>
</feature>
<dbReference type="PANTHER" id="PTHR11067">
    <property type="entry name" value="INOSINE TRIPHOSPHATE PYROPHOSPHATASE/HAM1 PROTEIN"/>
    <property type="match status" value="1"/>
</dbReference>
<dbReference type="InterPro" id="IPR020922">
    <property type="entry name" value="dITP/XTP_pyrophosphatase"/>
</dbReference>
<evidence type="ECO:0000256" key="11">
    <source>
        <dbReference type="RuleBase" id="RU003781"/>
    </source>
</evidence>
<evidence type="ECO:0000256" key="3">
    <source>
        <dbReference type="ARBA" id="ARBA00022723"/>
    </source>
</evidence>
<evidence type="ECO:0000313" key="13">
    <source>
        <dbReference type="EMBL" id="OEH91943.1"/>
    </source>
</evidence>
<dbReference type="AlphaFoldDB" id="A0A1E5LCZ7"/>
<dbReference type="NCBIfam" id="NF011397">
    <property type="entry name" value="PRK14822.1"/>
    <property type="match status" value="1"/>
</dbReference>
<keyword evidence="4 10" id="KW-0547">Nucleotide-binding</keyword>
<evidence type="ECO:0000256" key="2">
    <source>
        <dbReference type="ARBA" id="ARBA00011738"/>
    </source>
</evidence>
<feature type="binding site" evidence="10">
    <location>
        <begin position="153"/>
        <end position="156"/>
    </location>
    <ligand>
        <name>substrate</name>
    </ligand>
</feature>
<comment type="catalytic activity">
    <reaction evidence="9 10">
        <text>XTP + H2O = XMP + diphosphate + H(+)</text>
        <dbReference type="Rhea" id="RHEA:28610"/>
        <dbReference type="ChEBI" id="CHEBI:15377"/>
        <dbReference type="ChEBI" id="CHEBI:15378"/>
        <dbReference type="ChEBI" id="CHEBI:33019"/>
        <dbReference type="ChEBI" id="CHEBI:57464"/>
        <dbReference type="ChEBI" id="CHEBI:61314"/>
        <dbReference type="EC" id="3.6.1.66"/>
    </reaction>
</comment>
<comment type="catalytic activity">
    <reaction evidence="8 10">
        <text>dITP + H2O = dIMP + diphosphate + H(+)</text>
        <dbReference type="Rhea" id="RHEA:28342"/>
        <dbReference type="ChEBI" id="CHEBI:15377"/>
        <dbReference type="ChEBI" id="CHEBI:15378"/>
        <dbReference type="ChEBI" id="CHEBI:33019"/>
        <dbReference type="ChEBI" id="CHEBI:61194"/>
        <dbReference type="ChEBI" id="CHEBI:61382"/>
        <dbReference type="EC" id="3.6.1.66"/>
    </reaction>
</comment>
<dbReference type="GO" id="GO:0009117">
    <property type="term" value="P:nucleotide metabolic process"/>
    <property type="evidence" value="ECO:0007669"/>
    <property type="project" value="UniProtKB-KW"/>
</dbReference>
<dbReference type="SUPFAM" id="SSF52972">
    <property type="entry name" value="ITPase-like"/>
    <property type="match status" value="1"/>
</dbReference>
<dbReference type="Gene3D" id="3.90.950.10">
    <property type="match status" value="1"/>
</dbReference>
<dbReference type="FunFam" id="3.90.950.10:FF:000001">
    <property type="entry name" value="dITP/XTP pyrophosphatase"/>
    <property type="match status" value="1"/>
</dbReference>
<dbReference type="GO" id="GO:0035870">
    <property type="term" value="F:dITP diphosphatase activity"/>
    <property type="evidence" value="ECO:0007669"/>
    <property type="project" value="UniProtKB-UniRule"/>
</dbReference>
<dbReference type="OrthoDB" id="9807456at2"/>
<comment type="catalytic activity">
    <reaction evidence="10">
        <text>ITP + H2O = IMP + diphosphate + H(+)</text>
        <dbReference type="Rhea" id="RHEA:29399"/>
        <dbReference type="ChEBI" id="CHEBI:15377"/>
        <dbReference type="ChEBI" id="CHEBI:15378"/>
        <dbReference type="ChEBI" id="CHEBI:33019"/>
        <dbReference type="ChEBI" id="CHEBI:58053"/>
        <dbReference type="ChEBI" id="CHEBI:61402"/>
        <dbReference type="EC" id="3.6.1.66"/>
    </reaction>
</comment>
<feature type="binding site" evidence="10">
    <location>
        <position position="176"/>
    </location>
    <ligand>
        <name>substrate</name>
    </ligand>
</feature>
<evidence type="ECO:0000313" key="14">
    <source>
        <dbReference type="Proteomes" id="UP000095209"/>
    </source>
</evidence>
<feature type="active site" description="Proton acceptor" evidence="10">
    <location>
        <position position="70"/>
    </location>
</feature>
<comment type="subunit">
    <text evidence="2 10">Homodimer.</text>
</comment>
<comment type="similarity">
    <text evidence="1 10 11">Belongs to the HAM1 NTPase family.</text>
</comment>
<dbReference type="EC" id="3.6.1.66" evidence="10"/>
<evidence type="ECO:0000256" key="9">
    <source>
        <dbReference type="ARBA" id="ARBA00052017"/>
    </source>
</evidence>
<dbReference type="HAMAP" id="MF_01405">
    <property type="entry name" value="Non_canon_purine_NTPase"/>
    <property type="match status" value="1"/>
</dbReference>